<proteinExistence type="predicted"/>
<dbReference type="EMBL" id="CP146023">
    <property type="protein sequence ID" value="WWQ69577.1"/>
    <property type="molecule type" value="Genomic_DNA"/>
</dbReference>
<organism evidence="1 2">
    <name type="scientific">Streptomyces citrinus</name>
    <dbReference type="NCBI Taxonomy" id="3118173"/>
    <lineage>
        <taxon>Bacteria</taxon>
        <taxon>Bacillati</taxon>
        <taxon>Actinomycetota</taxon>
        <taxon>Actinomycetes</taxon>
        <taxon>Kitasatosporales</taxon>
        <taxon>Streptomycetaceae</taxon>
        <taxon>Streptomyces</taxon>
    </lineage>
</organism>
<evidence type="ECO:0000313" key="1">
    <source>
        <dbReference type="EMBL" id="WWQ69577.1"/>
    </source>
</evidence>
<gene>
    <name evidence="1" type="ORF">V2W30_41170</name>
</gene>
<accession>A0ACD5AQW7</accession>
<dbReference type="Proteomes" id="UP001432251">
    <property type="component" value="Plasmid p1"/>
</dbReference>
<keyword evidence="1" id="KW-0614">Plasmid</keyword>
<protein>
    <submittedName>
        <fullName evidence="1">Uncharacterized protein</fullName>
    </submittedName>
</protein>
<geneLocation type="plasmid" evidence="1 2">
    <name>p1</name>
</geneLocation>
<sequence>MSAGTTPVRVARFYTMARQLPWVIGKFGDWRIPLGPFNAVQVALMSLGGLVLVKSASLWWPVLGPVPVIAWLALIFLCRKHRIAGRTPVGALLGVAARLAQPAGGRIGGRPARDRRPQKLTGTFTLQSLEPLPSNGACTTTKPSAPSSNRRAQQAESPVGAERMRPVRRTRRPVGPGPHARPAGEPTATAAGRRVLSPVEAALLAAQRMKGER</sequence>
<keyword evidence="2" id="KW-1185">Reference proteome</keyword>
<evidence type="ECO:0000313" key="2">
    <source>
        <dbReference type="Proteomes" id="UP001432251"/>
    </source>
</evidence>
<name>A0ACD5AQW7_9ACTN</name>
<reference evidence="1" key="1">
    <citation type="journal article" date="2025" name="Int. J. Syst. Evol. Microbiol.">
        <title>Streptomyces citrinus sp. nov., with yellow diffusible pigment.</title>
        <authorList>
            <person name="He Y."/>
            <person name="Yang E."/>
            <person name="Xu J."/>
            <person name="Sun Y."/>
            <person name="Sun L."/>
        </authorList>
    </citation>
    <scope>NUCLEOTIDE SEQUENCE</scope>
    <source>
        <strain evidence="1">Q6</strain>
    </source>
</reference>